<comment type="caution">
    <text evidence="4">The sequence shown here is derived from an EMBL/GenBank/DDBJ whole genome shotgun (WGS) entry which is preliminary data.</text>
</comment>
<gene>
    <name evidence="4" type="primary">AADAC</name>
    <name evidence="4" type="ORF">AWC38_SpisGene6277</name>
</gene>
<reference evidence="5" key="1">
    <citation type="journal article" date="2017" name="bioRxiv">
        <title>Comparative analysis of the genomes of Stylophora pistillata and Acropora digitifera provides evidence for extensive differences between species of corals.</title>
        <authorList>
            <person name="Voolstra C.R."/>
            <person name="Li Y."/>
            <person name="Liew Y.J."/>
            <person name="Baumgarten S."/>
            <person name="Zoccola D."/>
            <person name="Flot J.-F."/>
            <person name="Tambutte S."/>
            <person name="Allemand D."/>
            <person name="Aranda M."/>
        </authorList>
    </citation>
    <scope>NUCLEOTIDE SEQUENCE [LARGE SCALE GENOMIC DNA]</scope>
</reference>
<dbReference type="PANTHER" id="PTHR48081">
    <property type="entry name" value="AB HYDROLASE SUPERFAMILY PROTEIN C4A8.06C"/>
    <property type="match status" value="1"/>
</dbReference>
<evidence type="ECO:0000259" key="3">
    <source>
        <dbReference type="Pfam" id="PF07859"/>
    </source>
</evidence>
<protein>
    <submittedName>
        <fullName evidence="4">Arylacetamide deacetylase</fullName>
    </submittedName>
</protein>
<dbReference type="Gene3D" id="3.40.50.1820">
    <property type="entry name" value="alpha/beta hydrolase"/>
    <property type="match status" value="1"/>
</dbReference>
<dbReference type="Proteomes" id="UP000225706">
    <property type="component" value="Unassembled WGS sequence"/>
</dbReference>
<dbReference type="EMBL" id="LSMT01000073">
    <property type="protein sequence ID" value="PFX29003.1"/>
    <property type="molecule type" value="Genomic_DNA"/>
</dbReference>
<dbReference type="OrthoDB" id="408631at2759"/>
<dbReference type="InterPro" id="IPR013094">
    <property type="entry name" value="AB_hydrolase_3"/>
</dbReference>
<proteinExistence type="predicted"/>
<evidence type="ECO:0000256" key="1">
    <source>
        <dbReference type="ARBA" id="ARBA00022801"/>
    </source>
</evidence>
<feature type="domain" description="Alpha/beta hydrolase fold-3" evidence="3">
    <location>
        <begin position="362"/>
        <end position="520"/>
    </location>
</feature>
<dbReference type="Pfam" id="PF00078">
    <property type="entry name" value="RVT_1"/>
    <property type="match status" value="1"/>
</dbReference>
<sequence length="651" mass="73212">MVRGSYSDWSPVTSGVPQGSVLGPVMFLIYVNEIPGIITSTAKLFADDTKIYRQINNIDDSIALQIDLTTLDLWADRWQMKFNSTKCEVMRITHNKDKKSTRYNISSTVLRNVSNYKDLGVIMTSDLKWSKHVEQIVHKANKVLGLLKRTVGGKNKDIFSNLYKTLVRPILEYACPVWSPHLIKDIDEIEKIQRRASRIALGQRRQEMAYTERPLKLLGLLSNGRLVSNNPLQLVEKISHIPDKITESVLHKVYQRLFNVALPDDFPINSTWQFKLVGFSFVLARDLAYIGSLFRLGDNYYANIVSVLAFTSGLYKNNSYSDVLEINDTEIFGVRVRIFKPVNKTDESPGSKSNEEILLPGVIYFHGGGWTIGSLDGYDDFCRRLAVSAQVIVVSADYRQAPRYIYPTQFNDCYNVAVGLLNHGKDHGVDVTRVMLVGDSSGGNLAAAVSHYLAEVSEMHCRQNYLRAQILIYPALQFLDFNLPSYTANAVNDILSQEDHVNFVSLYLNGSADLVEILLSGNHSQHLIKTKYMGYLKKSTPGITWLPQPKTTLPPVLLEALTQSKASPLMAQDFRGVPPTFVITANFDVLRDEGFLYVERLRDANIEVQHKNYQSFHGFVTLATEGGPARTAEGDEAFADIVQFVKNMVST</sequence>
<feature type="domain" description="Reverse transcriptase" evidence="2">
    <location>
        <begin position="8"/>
        <end position="97"/>
    </location>
</feature>
<dbReference type="GO" id="GO:0016787">
    <property type="term" value="F:hydrolase activity"/>
    <property type="evidence" value="ECO:0007669"/>
    <property type="project" value="UniProtKB-KW"/>
</dbReference>
<name>A0A2B4SIT7_STYPI</name>
<accession>A0A2B4SIT7</accession>
<evidence type="ECO:0000259" key="2">
    <source>
        <dbReference type="Pfam" id="PF00078"/>
    </source>
</evidence>
<dbReference type="Pfam" id="PF07859">
    <property type="entry name" value="Abhydrolase_3"/>
    <property type="match status" value="2"/>
</dbReference>
<feature type="domain" description="Alpha/beta hydrolase fold-3" evidence="3">
    <location>
        <begin position="561"/>
        <end position="620"/>
    </location>
</feature>
<keyword evidence="5" id="KW-1185">Reference proteome</keyword>
<organism evidence="4 5">
    <name type="scientific">Stylophora pistillata</name>
    <name type="common">Smooth cauliflower coral</name>
    <dbReference type="NCBI Taxonomy" id="50429"/>
    <lineage>
        <taxon>Eukaryota</taxon>
        <taxon>Metazoa</taxon>
        <taxon>Cnidaria</taxon>
        <taxon>Anthozoa</taxon>
        <taxon>Hexacorallia</taxon>
        <taxon>Scleractinia</taxon>
        <taxon>Astrocoeniina</taxon>
        <taxon>Pocilloporidae</taxon>
        <taxon>Stylophora</taxon>
    </lineage>
</organism>
<dbReference type="InterPro" id="IPR000477">
    <property type="entry name" value="RT_dom"/>
</dbReference>
<dbReference type="STRING" id="50429.A0A2B4SIT7"/>
<dbReference type="AlphaFoldDB" id="A0A2B4SIT7"/>
<evidence type="ECO:0000313" key="4">
    <source>
        <dbReference type="EMBL" id="PFX29003.1"/>
    </source>
</evidence>
<keyword evidence="1" id="KW-0378">Hydrolase</keyword>
<dbReference type="InterPro" id="IPR050300">
    <property type="entry name" value="GDXG_lipolytic_enzyme"/>
</dbReference>
<evidence type="ECO:0000313" key="5">
    <source>
        <dbReference type="Proteomes" id="UP000225706"/>
    </source>
</evidence>
<dbReference type="PANTHER" id="PTHR48081:SF8">
    <property type="entry name" value="ALPHA_BETA HYDROLASE FOLD-3 DOMAIN-CONTAINING PROTEIN-RELATED"/>
    <property type="match status" value="1"/>
</dbReference>
<dbReference type="InterPro" id="IPR029058">
    <property type="entry name" value="AB_hydrolase_fold"/>
</dbReference>
<dbReference type="SUPFAM" id="SSF53474">
    <property type="entry name" value="alpha/beta-Hydrolases"/>
    <property type="match status" value="1"/>
</dbReference>